<keyword evidence="3" id="KW-0274">FAD</keyword>
<organism evidence="10 11">
    <name type="scientific">Morchella conica CCBAS932</name>
    <dbReference type="NCBI Taxonomy" id="1392247"/>
    <lineage>
        <taxon>Eukaryota</taxon>
        <taxon>Fungi</taxon>
        <taxon>Dikarya</taxon>
        <taxon>Ascomycota</taxon>
        <taxon>Pezizomycotina</taxon>
        <taxon>Pezizomycetes</taxon>
        <taxon>Pezizales</taxon>
        <taxon>Morchellaceae</taxon>
        <taxon>Morchella</taxon>
    </lineage>
</organism>
<keyword evidence="4" id="KW-0560">Oxidoreductase</keyword>
<comment type="cofactor">
    <cofactor evidence="1">
        <name>FAD</name>
        <dbReference type="ChEBI" id="CHEBI:57692"/>
    </cofactor>
</comment>
<name>A0A3N4KJE0_9PEZI</name>
<comment type="similarity">
    <text evidence="6">Belongs to the L2HGDH family.</text>
</comment>
<evidence type="ECO:0000256" key="3">
    <source>
        <dbReference type="ARBA" id="ARBA00022827"/>
    </source>
</evidence>
<keyword evidence="11" id="KW-1185">Reference proteome</keyword>
<dbReference type="InterPro" id="IPR006076">
    <property type="entry name" value="FAD-dep_OxRdtase"/>
</dbReference>
<dbReference type="Gene3D" id="3.50.50.60">
    <property type="entry name" value="FAD/NAD(P)-binding domain"/>
    <property type="match status" value="1"/>
</dbReference>
<dbReference type="PANTHER" id="PTHR43104">
    <property type="entry name" value="L-2-HYDROXYGLUTARATE DEHYDROGENASE, MITOCHONDRIAL"/>
    <property type="match status" value="1"/>
</dbReference>
<evidence type="ECO:0000313" key="11">
    <source>
        <dbReference type="Proteomes" id="UP000277580"/>
    </source>
</evidence>
<dbReference type="STRING" id="1392247.A0A3N4KJE0"/>
<dbReference type="InParanoid" id="A0A3N4KJE0"/>
<evidence type="ECO:0000256" key="6">
    <source>
        <dbReference type="ARBA" id="ARBA00037941"/>
    </source>
</evidence>
<protein>
    <recommendedName>
        <fullName evidence="8">L-2-hydroxyglutarate dehydrogenase, mitochondrial</fullName>
        <ecNumber evidence="7">1.1.99.2</ecNumber>
    </recommendedName>
</protein>
<dbReference type="Gene3D" id="3.30.9.10">
    <property type="entry name" value="D-Amino Acid Oxidase, subunit A, domain 2"/>
    <property type="match status" value="1"/>
</dbReference>
<dbReference type="AlphaFoldDB" id="A0A3N4KJE0"/>
<comment type="catalytic activity">
    <reaction evidence="5">
        <text>(S)-2-hydroxyglutarate + A = 2-oxoglutarate + AH2</text>
        <dbReference type="Rhea" id="RHEA:21252"/>
        <dbReference type="ChEBI" id="CHEBI:13193"/>
        <dbReference type="ChEBI" id="CHEBI:16782"/>
        <dbReference type="ChEBI" id="CHEBI:16810"/>
        <dbReference type="ChEBI" id="CHEBI:17499"/>
        <dbReference type="EC" id="1.1.99.2"/>
    </reaction>
</comment>
<dbReference type="EMBL" id="ML119142">
    <property type="protein sequence ID" value="RPB10640.1"/>
    <property type="molecule type" value="Genomic_DNA"/>
</dbReference>
<dbReference type="EC" id="1.1.99.2" evidence="7"/>
<evidence type="ECO:0000256" key="1">
    <source>
        <dbReference type="ARBA" id="ARBA00001974"/>
    </source>
</evidence>
<evidence type="ECO:0000256" key="2">
    <source>
        <dbReference type="ARBA" id="ARBA00022630"/>
    </source>
</evidence>
<evidence type="ECO:0000256" key="8">
    <source>
        <dbReference type="ARBA" id="ARBA00041137"/>
    </source>
</evidence>
<evidence type="ECO:0000256" key="7">
    <source>
        <dbReference type="ARBA" id="ARBA00038878"/>
    </source>
</evidence>
<dbReference type="GO" id="GO:0047545">
    <property type="term" value="F:(S)-2-hydroxyglutarate dehydrogenase activity"/>
    <property type="evidence" value="ECO:0007669"/>
    <property type="project" value="UniProtKB-EC"/>
</dbReference>
<evidence type="ECO:0000256" key="4">
    <source>
        <dbReference type="ARBA" id="ARBA00023002"/>
    </source>
</evidence>
<gene>
    <name evidence="10" type="ORF">P167DRAFT_490763</name>
</gene>
<dbReference type="OrthoDB" id="498204at2759"/>
<feature type="domain" description="FAD dependent oxidoreductase" evidence="9">
    <location>
        <begin position="26"/>
        <end position="384"/>
    </location>
</feature>
<dbReference type="Proteomes" id="UP000277580">
    <property type="component" value="Unassembled WGS sequence"/>
</dbReference>
<evidence type="ECO:0000313" key="10">
    <source>
        <dbReference type="EMBL" id="RPB10640.1"/>
    </source>
</evidence>
<reference evidence="10 11" key="1">
    <citation type="journal article" date="2018" name="Nat. Ecol. Evol.">
        <title>Pezizomycetes genomes reveal the molecular basis of ectomycorrhizal truffle lifestyle.</title>
        <authorList>
            <person name="Murat C."/>
            <person name="Payen T."/>
            <person name="Noel B."/>
            <person name="Kuo A."/>
            <person name="Morin E."/>
            <person name="Chen J."/>
            <person name="Kohler A."/>
            <person name="Krizsan K."/>
            <person name="Balestrini R."/>
            <person name="Da Silva C."/>
            <person name="Montanini B."/>
            <person name="Hainaut M."/>
            <person name="Levati E."/>
            <person name="Barry K.W."/>
            <person name="Belfiori B."/>
            <person name="Cichocki N."/>
            <person name="Clum A."/>
            <person name="Dockter R.B."/>
            <person name="Fauchery L."/>
            <person name="Guy J."/>
            <person name="Iotti M."/>
            <person name="Le Tacon F."/>
            <person name="Lindquist E.A."/>
            <person name="Lipzen A."/>
            <person name="Malagnac F."/>
            <person name="Mello A."/>
            <person name="Molinier V."/>
            <person name="Miyauchi S."/>
            <person name="Poulain J."/>
            <person name="Riccioni C."/>
            <person name="Rubini A."/>
            <person name="Sitrit Y."/>
            <person name="Splivallo R."/>
            <person name="Traeger S."/>
            <person name="Wang M."/>
            <person name="Zifcakova L."/>
            <person name="Wipf D."/>
            <person name="Zambonelli A."/>
            <person name="Paolocci F."/>
            <person name="Nowrousian M."/>
            <person name="Ottonello S."/>
            <person name="Baldrian P."/>
            <person name="Spatafora J.W."/>
            <person name="Henrissat B."/>
            <person name="Nagy L.G."/>
            <person name="Aury J.M."/>
            <person name="Wincker P."/>
            <person name="Grigoriev I.V."/>
            <person name="Bonfante P."/>
            <person name="Martin F.M."/>
        </authorList>
    </citation>
    <scope>NUCLEOTIDE SEQUENCE [LARGE SCALE GENOMIC DNA]</scope>
    <source>
        <strain evidence="10 11">CCBAS932</strain>
    </source>
</reference>
<feature type="non-terminal residue" evidence="10">
    <location>
        <position position="1"/>
    </location>
</feature>
<proteinExistence type="inferred from homology"/>
<dbReference type="Pfam" id="PF01266">
    <property type="entry name" value="DAO"/>
    <property type="match status" value="1"/>
</dbReference>
<evidence type="ECO:0000256" key="5">
    <source>
        <dbReference type="ARBA" id="ARBA00036066"/>
    </source>
</evidence>
<accession>A0A3N4KJE0</accession>
<dbReference type="SUPFAM" id="SSF51905">
    <property type="entry name" value="FAD/NAD(P)-binding domain"/>
    <property type="match status" value="1"/>
</dbReference>
<dbReference type="PANTHER" id="PTHR43104:SF4">
    <property type="entry name" value="L-2-HYDROXYGLUTARATE DEHYDROGENASE, MITOCHONDRIAL"/>
    <property type="match status" value="1"/>
</dbReference>
<evidence type="ECO:0000259" key="9">
    <source>
        <dbReference type="Pfam" id="PF01266"/>
    </source>
</evidence>
<sequence>ILRTTPRRLASTLSGSGSGQNDYTHCVIGGGVVGLAVARQLAVRHPGTSTVLLERHEMVGTETSSRNSEVIHAGLYYPAGSLKTELCVRGAEMLYELCEKARIPFQRTGKLILAQTEPELETLNALYTHALDHSIPLRFLSAREVRAREPSVTARHGALESPRTGIVDSHALMQYLHGAFEDGGGDVALRSPVTGATPLANGGGYRIEVPGGSVTAEVVVNAAGLGAVDIANMVLPPERHMTAYYCKGTYFAYTGRALGVRTLLYPAPVKGHGGLGTHLTLDISGRVRFGPDVEWVGGAEDLVPGVGRVREAVAEIRRYLPGVREEELVPDYCGVRPKIVGPEGGGVGGVDFVIREEEGREGWVNLLGIESPGLTSSLAIAERVERLLYGSGHV</sequence>
<keyword evidence="2" id="KW-0285">Flavoprotein</keyword>
<dbReference type="InterPro" id="IPR036188">
    <property type="entry name" value="FAD/NAD-bd_sf"/>
</dbReference>